<feature type="compositionally biased region" description="Basic and acidic residues" evidence="1">
    <location>
        <begin position="1"/>
        <end position="15"/>
    </location>
</feature>
<dbReference type="SUPFAM" id="SSF50998">
    <property type="entry name" value="Quinoprotein alcohol dehydrogenase-like"/>
    <property type="match status" value="1"/>
</dbReference>
<dbReference type="Pfam" id="PF14779">
    <property type="entry name" value="BBS1"/>
    <property type="match status" value="1"/>
</dbReference>
<protein>
    <recommendedName>
        <fullName evidence="6">Bardet-Biedl syndrome 1</fullName>
    </recommendedName>
</protein>
<keyword evidence="5" id="KW-1185">Reference proteome</keyword>
<dbReference type="PANTHER" id="PTHR20870:SF0">
    <property type="entry name" value="BARDET-BIEDL SYNDROME 1 PROTEIN"/>
    <property type="match status" value="1"/>
</dbReference>
<evidence type="ECO:0000259" key="3">
    <source>
        <dbReference type="Pfam" id="PF23304"/>
    </source>
</evidence>
<proteinExistence type="predicted"/>
<dbReference type="InterPro" id="IPR015943">
    <property type="entry name" value="WD40/YVTN_repeat-like_dom_sf"/>
</dbReference>
<sequence>MSSKGDSELDKSGQRDDEESPEKGVWLNAHQDPMASLYTFSTSVALADLNADSDYKLLVADLGTGTFDMKLKVFKGTTLFMESAIIDLPTALVSFYMDTNDPRTPAVAVASGPFIYVYKNLRPYFKFTLPPLEVNAVEQDLWNQAKDDKIDVLVLREMLESLKNEGSEGRLTVRSLKLLSLEPEELEAFASVHKHAPLKRQTVITCMGTMKKSVADDDAVSCLVIGTESKDVFILDPEAFTVLAKMDLPSVPVFISVNGLFDVEYRIVVACRDGKVYTLKRGSKMAKACIELGAQAVGLERTGKSIIVGCMNDTLVCYSTKGKKLWTVYLPSNITTMSLMDHKARGFKAVMVALSNGEVRIYKEKYLVNTLKMPDAVTAMKFGRFGREDSALILVTKGGGLFVKILKRTANFEGKDLTPGPPPAQSIKLNVPKKTKLFVDQTLRERDSASSMHRMFQHDLYLLRLMSARSYVSALKKSLNPISSSTTEPLKLSAQVHGIGPAFKLTVNLQNISSSVPVPSTNLLITFQFDDSLYALSKPCITVPLLVPGLMYTYETLVECISDKGISDSIKVFVLHQGNSVPVITAVINMPVSEALVIV</sequence>
<evidence type="ECO:0000313" key="5">
    <source>
        <dbReference type="Proteomes" id="UP001159427"/>
    </source>
</evidence>
<name>A0ABN8QA97_9CNID</name>
<dbReference type="PANTHER" id="PTHR20870">
    <property type="entry name" value="BARDET-BIEDL SYNDROME 1 PROTEIN"/>
    <property type="match status" value="1"/>
</dbReference>
<dbReference type="InterPro" id="IPR032728">
    <property type="entry name" value="BBS1_N"/>
</dbReference>
<dbReference type="Proteomes" id="UP001159427">
    <property type="component" value="Unassembled WGS sequence"/>
</dbReference>
<gene>
    <name evidence="4" type="ORF">PEVE_00002648</name>
</gene>
<dbReference type="InterPro" id="IPR011047">
    <property type="entry name" value="Quinoprotein_ADH-like_sf"/>
</dbReference>
<dbReference type="EMBL" id="CALNXI010001157">
    <property type="protein sequence ID" value="CAH3157872.1"/>
    <property type="molecule type" value="Genomic_DNA"/>
</dbReference>
<evidence type="ECO:0000313" key="4">
    <source>
        <dbReference type="EMBL" id="CAH3157872.1"/>
    </source>
</evidence>
<dbReference type="Gene3D" id="2.130.10.10">
    <property type="entry name" value="YVTN repeat-like/Quinoprotein amine dehydrogenase"/>
    <property type="match status" value="1"/>
</dbReference>
<evidence type="ECO:0000256" key="1">
    <source>
        <dbReference type="SAM" id="MobiDB-lite"/>
    </source>
</evidence>
<feature type="domain" description="Bardet-Biedl syndrome 1 N-terminal" evidence="2">
    <location>
        <begin position="26"/>
        <end position="280"/>
    </location>
</feature>
<reference evidence="4 5" key="1">
    <citation type="submission" date="2022-05" db="EMBL/GenBank/DDBJ databases">
        <authorList>
            <consortium name="Genoscope - CEA"/>
            <person name="William W."/>
        </authorList>
    </citation>
    <scope>NUCLEOTIDE SEQUENCE [LARGE SCALE GENOMIC DNA]</scope>
</reference>
<feature type="region of interest" description="Disordered" evidence="1">
    <location>
        <begin position="1"/>
        <end position="23"/>
    </location>
</feature>
<dbReference type="InterPro" id="IPR028784">
    <property type="entry name" value="BBS1"/>
</dbReference>
<accession>A0ABN8QA97</accession>
<feature type="domain" description="Bardet-Biedl syndrome 1 protein GAE" evidence="3">
    <location>
        <begin position="490"/>
        <end position="594"/>
    </location>
</feature>
<comment type="caution">
    <text evidence="4">The sequence shown here is derived from an EMBL/GenBank/DDBJ whole genome shotgun (WGS) entry which is preliminary data.</text>
</comment>
<evidence type="ECO:0000259" key="2">
    <source>
        <dbReference type="Pfam" id="PF14779"/>
    </source>
</evidence>
<evidence type="ECO:0008006" key="6">
    <source>
        <dbReference type="Google" id="ProtNLM"/>
    </source>
</evidence>
<organism evidence="4 5">
    <name type="scientific">Porites evermanni</name>
    <dbReference type="NCBI Taxonomy" id="104178"/>
    <lineage>
        <taxon>Eukaryota</taxon>
        <taxon>Metazoa</taxon>
        <taxon>Cnidaria</taxon>
        <taxon>Anthozoa</taxon>
        <taxon>Hexacorallia</taxon>
        <taxon>Scleractinia</taxon>
        <taxon>Fungiina</taxon>
        <taxon>Poritidae</taxon>
        <taxon>Porites</taxon>
    </lineage>
</organism>
<dbReference type="InterPro" id="IPR056419">
    <property type="entry name" value="GAE_BBS1"/>
</dbReference>
<dbReference type="Pfam" id="PF23304">
    <property type="entry name" value="GAE_BBS1"/>
    <property type="match status" value="1"/>
</dbReference>